<evidence type="ECO:0008006" key="8">
    <source>
        <dbReference type="Google" id="ProtNLM"/>
    </source>
</evidence>
<accession>A0A8H4PXS0</accession>
<feature type="transmembrane region" description="Helical" evidence="2">
    <location>
        <begin position="129"/>
        <end position="153"/>
    </location>
</feature>
<dbReference type="Pfam" id="PF26150">
    <property type="entry name" value="LEA-2_4"/>
    <property type="match status" value="1"/>
</dbReference>
<gene>
    <name evidence="6" type="ORF">G6O67_001513</name>
</gene>
<keyword evidence="2" id="KW-0472">Membrane</keyword>
<dbReference type="InterPro" id="IPR046368">
    <property type="entry name" value="Tag1"/>
</dbReference>
<dbReference type="OrthoDB" id="5596576at2759"/>
<dbReference type="EMBL" id="JAAVMX010000002">
    <property type="protein sequence ID" value="KAF4512362.1"/>
    <property type="molecule type" value="Genomic_DNA"/>
</dbReference>
<dbReference type="GO" id="GO:0000329">
    <property type="term" value="C:fungal-type vacuole membrane"/>
    <property type="evidence" value="ECO:0007669"/>
    <property type="project" value="InterPro"/>
</dbReference>
<proteinExistence type="predicted"/>
<comment type="caution">
    <text evidence="6">The sequence shown here is derived from an EMBL/GenBank/DDBJ whole genome shotgun (WGS) entry which is preliminary data.</text>
</comment>
<evidence type="ECO:0000313" key="6">
    <source>
        <dbReference type="EMBL" id="KAF4512362.1"/>
    </source>
</evidence>
<dbReference type="Pfam" id="PF26153">
    <property type="entry name" value="LEA-2L_5"/>
    <property type="match status" value="1"/>
</dbReference>
<dbReference type="PANTHER" id="PTHR35895:SF3">
    <property type="entry name" value="PRE-RRNA PROCESSING PROTEIN"/>
    <property type="match status" value="1"/>
</dbReference>
<feature type="region of interest" description="Disordered" evidence="1">
    <location>
        <begin position="69"/>
        <end position="119"/>
    </location>
</feature>
<protein>
    <recommendedName>
        <fullName evidence="8">Pre-rRNA processing protein</fullName>
    </recommendedName>
</protein>
<keyword evidence="2" id="KW-1133">Transmembrane helix</keyword>
<name>A0A8H4PXS0_9HYPO</name>
<keyword evidence="7" id="KW-1185">Reference proteome</keyword>
<organism evidence="6 7">
    <name type="scientific">Ophiocordyceps sinensis</name>
    <dbReference type="NCBI Taxonomy" id="72228"/>
    <lineage>
        <taxon>Eukaryota</taxon>
        <taxon>Fungi</taxon>
        <taxon>Dikarya</taxon>
        <taxon>Ascomycota</taxon>
        <taxon>Pezizomycotina</taxon>
        <taxon>Sordariomycetes</taxon>
        <taxon>Hypocreomycetidae</taxon>
        <taxon>Hypocreales</taxon>
        <taxon>Ophiocordycipitaceae</taxon>
        <taxon>Ophiocordyceps</taxon>
    </lineage>
</organism>
<evidence type="ECO:0000259" key="5">
    <source>
        <dbReference type="Pfam" id="PF26153"/>
    </source>
</evidence>
<feature type="domain" description="Tag1-like fourth Ig-like" evidence="4">
    <location>
        <begin position="646"/>
        <end position="759"/>
    </location>
</feature>
<feature type="domain" description="Tag1-like fifth Ig-like" evidence="5">
    <location>
        <begin position="787"/>
        <end position="896"/>
    </location>
</feature>
<evidence type="ECO:0000256" key="2">
    <source>
        <dbReference type="SAM" id="Phobius"/>
    </source>
</evidence>
<feature type="region of interest" description="Disordered" evidence="1">
    <location>
        <begin position="1"/>
        <end position="25"/>
    </location>
</feature>
<dbReference type="Proteomes" id="UP000557566">
    <property type="component" value="Unassembled WGS sequence"/>
</dbReference>
<sequence>MEPQPLWSSPGASVRHLMPPASTTTLYTPPPPCTLHHHPHLYWHRRAIQVHHPLSILITTIGSLLPSPVATTMPDTQQSPLLARRDDGGPPHESTPLLSHRQQGDGNNGQQTDSSPSLSKRLAKVRSRWPWPSIIAILILAALFLTIIVLGFVTPPAVKQYVEHAVVLEPTSLSLESLTADGVGVRIQANLRLDASRVSDDNARRIGKLVANMMGKLDTDGTQISVRLPHYHDALLGTAVVPPFSIDLVDGHTNKLDFVAHVVPGDAELLRRLVNEWLDGKLGQLKVTGAAPLRLKSGIFPLGTHDVVESMVIQAKEVPSIPEYTIQHLAFFDAPFGRQGHKGVGTNVSVLLHNDYTVGLDVPSLGLQVLVPNCDPSQPSIEVATAVTDIIHVRPKADILARASGILREIPDSLTRTCPETKLSPLDNLMDRYLHGENAQVLIRGKVPEASDLPAWVGSILESIVVPIEFSGHNLDSLIRNFSLTDVDFKLPSPFADPKDPSGKPRVSGTVRVLAALPAELNVDLGVDGLRAVGDLFYKDQKFGELHLDQWQKANSSISSGSGDEDTITITSRVVDAPIDITDSDIFGDIIQKLFFGQEDMILDVKSSVDVRVVTVLGKLVLRGIPATGKIPVKHVPGNAIAALNPQLGDLRIVNTSAAGIQLRAKVNLTNLTPYTAKVPYVSLHIMKQGFIIGEAVARDVDFRIGHNSDIAVGATWAPSAFGRGGREAGRRLMSDYLSGKNTTVEVKAHRGTVPTVPMLGEALSSLNVTLDTPQMKPPGEGHGRGGSTGFIRDATFHILSSTATFTLASPLRHDTVHLQRLSATAFYNHTEPVGQIVHDAQIDVPPGLSQTPRLPVRWSASRVGLGKLRKAVGGSLKLDAVANVTVRLGEWTERIEYRGRGIGARVRLL</sequence>
<evidence type="ECO:0000313" key="7">
    <source>
        <dbReference type="Proteomes" id="UP000557566"/>
    </source>
</evidence>
<dbReference type="Pfam" id="PF22786">
    <property type="entry name" value="Tag1_C"/>
    <property type="match status" value="1"/>
</dbReference>
<reference evidence="6 7" key="1">
    <citation type="journal article" date="2020" name="Genome Biol. Evol.">
        <title>A new high-quality draft genome assembly of the Chinese cordyceps Ophiocordyceps sinensis.</title>
        <authorList>
            <person name="Shu R."/>
            <person name="Zhang J."/>
            <person name="Meng Q."/>
            <person name="Zhang H."/>
            <person name="Zhou G."/>
            <person name="Li M."/>
            <person name="Wu P."/>
            <person name="Zhao Y."/>
            <person name="Chen C."/>
            <person name="Qin Q."/>
        </authorList>
    </citation>
    <scope>NUCLEOTIDE SEQUENCE [LARGE SCALE GENOMIC DNA]</scope>
    <source>
        <strain evidence="6 7">IOZ07</strain>
    </source>
</reference>
<feature type="compositionally biased region" description="Polar residues" evidence="1">
    <location>
        <begin position="69"/>
        <end position="80"/>
    </location>
</feature>
<keyword evidence="2" id="KW-0812">Transmembrane</keyword>
<evidence type="ECO:0000259" key="4">
    <source>
        <dbReference type="Pfam" id="PF26150"/>
    </source>
</evidence>
<dbReference type="AlphaFoldDB" id="A0A8H4PXS0"/>
<dbReference type="InterPro" id="IPR059065">
    <property type="entry name" value="Ig_Tag1-like_4th"/>
</dbReference>
<dbReference type="PANTHER" id="PTHR35895">
    <property type="entry name" value="CHROMOSOME 16, WHOLE GENOME SHOTGUN SEQUENCE"/>
    <property type="match status" value="1"/>
</dbReference>
<dbReference type="InterPro" id="IPR055011">
    <property type="entry name" value="Tag1_C"/>
</dbReference>
<dbReference type="Pfam" id="PF26174">
    <property type="entry name" value="LEA-2_1"/>
    <property type="match status" value="1"/>
</dbReference>
<feature type="domain" description="Tag1 C-terminal" evidence="3">
    <location>
        <begin position="522"/>
        <end position="634"/>
    </location>
</feature>
<dbReference type="InterPro" id="IPR059066">
    <property type="entry name" value="Ig_Tag1-like_5th"/>
</dbReference>
<feature type="compositionally biased region" description="Polar residues" evidence="1">
    <location>
        <begin position="1"/>
        <end position="11"/>
    </location>
</feature>
<evidence type="ECO:0000259" key="3">
    <source>
        <dbReference type="Pfam" id="PF22786"/>
    </source>
</evidence>
<evidence type="ECO:0000256" key="1">
    <source>
        <dbReference type="SAM" id="MobiDB-lite"/>
    </source>
</evidence>